<evidence type="ECO:0000256" key="1">
    <source>
        <dbReference type="ARBA" id="ARBA00008873"/>
    </source>
</evidence>
<comment type="similarity">
    <text evidence="1">Belongs to the cation diffusion facilitator (CDF) transporter (TC 2.A.4) family. SLC30A subfamily.</text>
</comment>
<dbReference type="PATRIC" id="fig|1299334.3.peg.4080"/>
<dbReference type="AlphaFoldDB" id="X8BD32"/>
<protein>
    <submittedName>
        <fullName evidence="3">Cation efflux family protein</fullName>
    </submittedName>
</protein>
<dbReference type="PANTHER" id="PTHR11562:SF17">
    <property type="entry name" value="RE54080P-RELATED"/>
    <property type="match status" value="1"/>
</dbReference>
<comment type="caution">
    <text evidence="3">The sequence shown here is derived from an EMBL/GenBank/DDBJ whole genome shotgun (WGS) entry which is preliminary data.</text>
</comment>
<dbReference type="SUPFAM" id="SSF160240">
    <property type="entry name" value="Cation efflux protein cytoplasmic domain-like"/>
    <property type="match status" value="1"/>
</dbReference>
<dbReference type="InterPro" id="IPR027470">
    <property type="entry name" value="Cation_efflux_CTD"/>
</dbReference>
<dbReference type="InterPro" id="IPR036837">
    <property type="entry name" value="Cation_efflux_CTD_sf"/>
</dbReference>
<proteinExistence type="inferred from homology"/>
<dbReference type="InterPro" id="IPR050681">
    <property type="entry name" value="CDF/SLC30A"/>
</dbReference>
<dbReference type="PANTHER" id="PTHR11562">
    <property type="entry name" value="CATION EFFLUX PROTEIN/ ZINC TRANSPORTER"/>
    <property type="match status" value="1"/>
</dbReference>
<dbReference type="EMBL" id="JAOB01000042">
    <property type="protein sequence ID" value="EUA42052.1"/>
    <property type="molecule type" value="Genomic_DNA"/>
</dbReference>
<evidence type="ECO:0000259" key="2">
    <source>
        <dbReference type="Pfam" id="PF16916"/>
    </source>
</evidence>
<name>X8BD32_MYCXE</name>
<evidence type="ECO:0000313" key="3">
    <source>
        <dbReference type="EMBL" id="EUA42052.1"/>
    </source>
</evidence>
<organism evidence="3">
    <name type="scientific">Mycobacterium xenopi 4042</name>
    <dbReference type="NCBI Taxonomy" id="1299334"/>
    <lineage>
        <taxon>Bacteria</taxon>
        <taxon>Bacillati</taxon>
        <taxon>Actinomycetota</taxon>
        <taxon>Actinomycetes</taxon>
        <taxon>Mycobacteriales</taxon>
        <taxon>Mycobacteriaceae</taxon>
        <taxon>Mycobacterium</taxon>
    </lineage>
</organism>
<feature type="domain" description="Cation efflux protein cytoplasmic" evidence="2">
    <location>
        <begin position="2"/>
        <end position="57"/>
    </location>
</feature>
<sequence length="79" mass="8616">MIEVHDLHVWQITSGQPSLSAHVLVADDADSRMVRSHIETVLHDEFGLEHTTLQVDHTVADGDNGGEHCAGPHGPVHRP</sequence>
<accession>X8BD32</accession>
<dbReference type="Pfam" id="PF16916">
    <property type="entry name" value="ZT_dimer"/>
    <property type="match status" value="1"/>
</dbReference>
<reference evidence="3" key="1">
    <citation type="submission" date="2014-01" db="EMBL/GenBank/DDBJ databases">
        <authorList>
            <person name="Brown-Elliot B."/>
            <person name="Wallace R."/>
            <person name="Lenaerts A."/>
            <person name="Ordway D."/>
            <person name="DeGroote M.A."/>
            <person name="Parker T."/>
            <person name="Sizemore C."/>
            <person name="Tallon L.J."/>
            <person name="Sadzewicz L.K."/>
            <person name="Sengamalay N."/>
            <person name="Fraser C.M."/>
            <person name="Hine E."/>
            <person name="Shefchek K.A."/>
            <person name="Das S.P."/>
            <person name="Tettelin H."/>
        </authorList>
    </citation>
    <scope>NUCLEOTIDE SEQUENCE [LARGE SCALE GENOMIC DNA]</scope>
    <source>
        <strain evidence="3">4042</strain>
    </source>
</reference>
<dbReference type="GO" id="GO:0005886">
    <property type="term" value="C:plasma membrane"/>
    <property type="evidence" value="ECO:0007669"/>
    <property type="project" value="TreeGrafter"/>
</dbReference>
<gene>
    <name evidence="3" type="ORF">I553_5911</name>
</gene>
<dbReference type="GO" id="GO:0005385">
    <property type="term" value="F:zinc ion transmembrane transporter activity"/>
    <property type="evidence" value="ECO:0007669"/>
    <property type="project" value="TreeGrafter"/>
</dbReference>